<accession>A0A678T4K1</accession>
<sequence>MASPPNLSSAGSGSATASVGSAATNTTNIKAPLWDYVTILEKPKSGGGNAKWRCKYCPMEKLSSYSRVEAHLLQIGNKGIVLDIGNDVNVILSTPWLAGLVRVTWDFATMQLQHIRNGHPVTFTTACPQQAKLTVLALPAPPSIRQAREMAPPPPRNILSKASRACLPNALDFIDSSDIIFEHLHRAVLRQRELATIAMAISDGVEAQAWSIDQGLIFFDGQLYLPAASALLPDLLQALRQGGSANMELLALGAQPPPTAAKHNGVPAYILLGHPWPQRRPITSTTVVFIDNLSRQLVRVDNVNIALRPGSDAHHLSPGEFDLGHFMFGSILD</sequence>
<organism evidence="1">
    <name type="scientific">Saccharum spontaneum</name>
    <name type="common">Wild sugarcane</name>
    <dbReference type="NCBI Taxonomy" id="62335"/>
    <lineage>
        <taxon>Eukaryota</taxon>
        <taxon>Viridiplantae</taxon>
        <taxon>Streptophyta</taxon>
        <taxon>Embryophyta</taxon>
        <taxon>Tracheophyta</taxon>
        <taxon>Spermatophyta</taxon>
        <taxon>Magnoliopsida</taxon>
        <taxon>Liliopsida</taxon>
        <taxon>Poales</taxon>
        <taxon>Poaceae</taxon>
        <taxon>PACMAD clade</taxon>
        <taxon>Panicoideae</taxon>
        <taxon>Andropogonodae</taxon>
        <taxon>Andropogoneae</taxon>
        <taxon>Saccharinae</taxon>
        <taxon>Saccharum</taxon>
        <taxon>Saccharum officinarum species complex</taxon>
    </lineage>
</organism>
<reference evidence="1" key="1">
    <citation type="submission" date="2018-04" db="EMBL/GenBank/DDBJ databases">
        <title>Comparative Analysis of Homologous Sequences of Saccharum officinarum and Saccharum spontaneum Reveals Independent Polyploidization Events.</title>
        <authorList>
            <person name="Sharma A."/>
            <person name="Song J."/>
            <person name="Lin Q."/>
            <person name="Singh R."/>
            <person name="Ramos N."/>
            <person name="Wang K."/>
            <person name="Zhang J."/>
            <person name="Ming R."/>
            <person name="Yu Q."/>
        </authorList>
    </citation>
    <scope>NUCLEOTIDE SEQUENCE</scope>
</reference>
<dbReference type="EMBL" id="MH182547">
    <property type="protein sequence ID" value="AWA44959.1"/>
    <property type="molecule type" value="Genomic_DNA"/>
</dbReference>
<proteinExistence type="predicted"/>
<dbReference type="AlphaFoldDB" id="A0A678T4K1"/>
<evidence type="ECO:0000313" key="1">
    <source>
        <dbReference type="EMBL" id="AWA44959.1"/>
    </source>
</evidence>
<name>A0A678T4K1_SACSP</name>
<protein>
    <submittedName>
        <fullName evidence="1">Uncharacterized protein</fullName>
    </submittedName>
</protein>
<gene>
    <name evidence="1" type="ORF">SS11G23_000010</name>
</gene>